<keyword evidence="1" id="KW-0472">Membrane</keyword>
<organism evidence="2 3">
    <name type="scientific">Penaeus vannamei</name>
    <name type="common">Whiteleg shrimp</name>
    <name type="synonym">Litopenaeus vannamei</name>
    <dbReference type="NCBI Taxonomy" id="6689"/>
    <lineage>
        <taxon>Eukaryota</taxon>
        <taxon>Metazoa</taxon>
        <taxon>Ecdysozoa</taxon>
        <taxon>Arthropoda</taxon>
        <taxon>Crustacea</taxon>
        <taxon>Multicrustacea</taxon>
        <taxon>Malacostraca</taxon>
        <taxon>Eumalacostraca</taxon>
        <taxon>Eucarida</taxon>
        <taxon>Decapoda</taxon>
        <taxon>Dendrobranchiata</taxon>
        <taxon>Penaeoidea</taxon>
        <taxon>Penaeidae</taxon>
        <taxon>Penaeus</taxon>
    </lineage>
</organism>
<dbReference type="EMBL" id="QCYY01002757">
    <property type="protein sequence ID" value="ROT67818.1"/>
    <property type="molecule type" value="Genomic_DNA"/>
</dbReference>
<name>A0A3R7NVG5_PENVA</name>
<sequence>MQHQRMNRDSAMWQDTLRLRQPHLDGMRGLRRVTLNDNPHLGDNGLAAIADVLYEDLWIKAIDLQHCGLSNESGMLMKKVLKANQVLEIVDLRRNPFVANHLVNEVTALLTDRQDQYSVQQYVWLDLMDSPHGGWQVNKNPEGKVGTYAATGRNKLKETRGLNESQETVKKKPSLPRQFGIPWRIEHRLYERREGMVPGTLVETVPETAKDAFPKESDSPQQVAEMSSHNFHKIRQVHCKRPLLAKAHLNFIMNFLVLWAFSTLSDQ</sequence>
<evidence type="ECO:0000313" key="3">
    <source>
        <dbReference type="Proteomes" id="UP000283509"/>
    </source>
</evidence>
<reference evidence="2 3" key="1">
    <citation type="submission" date="2018-04" db="EMBL/GenBank/DDBJ databases">
        <authorList>
            <person name="Zhang X."/>
            <person name="Yuan J."/>
            <person name="Li F."/>
            <person name="Xiang J."/>
        </authorList>
    </citation>
    <scope>NUCLEOTIDE SEQUENCE [LARGE SCALE GENOMIC DNA]</scope>
    <source>
        <tissue evidence="2">Muscle</tissue>
    </source>
</reference>
<keyword evidence="1" id="KW-0812">Transmembrane</keyword>
<dbReference type="GO" id="GO:0005813">
    <property type="term" value="C:centrosome"/>
    <property type="evidence" value="ECO:0007669"/>
    <property type="project" value="TreeGrafter"/>
</dbReference>
<reference evidence="2 3" key="2">
    <citation type="submission" date="2019-01" db="EMBL/GenBank/DDBJ databases">
        <title>The decoding of complex shrimp genome reveals the adaptation for benthos swimmer, frequently molting mechanism and breeding impact on genome.</title>
        <authorList>
            <person name="Sun Y."/>
            <person name="Gao Y."/>
            <person name="Yu Y."/>
        </authorList>
    </citation>
    <scope>NUCLEOTIDE SEQUENCE [LARGE SCALE GENOMIC DNA]</scope>
    <source>
        <tissue evidence="2">Muscle</tissue>
    </source>
</reference>
<dbReference type="PANTHER" id="PTHR24110:SF3">
    <property type="entry name" value="CENTROSOMAL PROTEIN OF 78 KDA"/>
    <property type="match status" value="1"/>
</dbReference>
<evidence type="ECO:0000256" key="1">
    <source>
        <dbReference type="SAM" id="Phobius"/>
    </source>
</evidence>
<dbReference type="Proteomes" id="UP000283509">
    <property type="component" value="Unassembled WGS sequence"/>
</dbReference>
<dbReference type="OrthoDB" id="78308at2759"/>
<dbReference type="Gene3D" id="3.80.10.10">
    <property type="entry name" value="Ribonuclease Inhibitor"/>
    <property type="match status" value="1"/>
</dbReference>
<dbReference type="AlphaFoldDB" id="A0A3R7NVG5"/>
<dbReference type="PANTHER" id="PTHR24110">
    <property type="entry name" value="CENTROSOMAL PROTEIN OF 78 KDA"/>
    <property type="match status" value="1"/>
</dbReference>
<dbReference type="GO" id="GO:0044782">
    <property type="term" value="P:cilium organization"/>
    <property type="evidence" value="ECO:0007669"/>
    <property type="project" value="TreeGrafter"/>
</dbReference>
<dbReference type="InterPro" id="IPR026212">
    <property type="entry name" value="Cep78"/>
</dbReference>
<proteinExistence type="predicted"/>
<comment type="caution">
    <text evidence="2">The sequence shown here is derived from an EMBL/GenBank/DDBJ whole genome shotgun (WGS) entry which is preliminary data.</text>
</comment>
<dbReference type="GO" id="GO:0036064">
    <property type="term" value="C:ciliary basal body"/>
    <property type="evidence" value="ECO:0007669"/>
    <property type="project" value="TreeGrafter"/>
</dbReference>
<gene>
    <name evidence="2" type="ORF">C7M84_014106</name>
</gene>
<dbReference type="PRINTS" id="PR02062">
    <property type="entry name" value="CENTROSOME78"/>
</dbReference>
<dbReference type="STRING" id="6689.A0A3R7NVG5"/>
<evidence type="ECO:0000313" key="2">
    <source>
        <dbReference type="EMBL" id="ROT67818.1"/>
    </source>
</evidence>
<keyword evidence="1" id="KW-1133">Transmembrane helix</keyword>
<feature type="transmembrane region" description="Helical" evidence="1">
    <location>
        <begin position="243"/>
        <end position="261"/>
    </location>
</feature>
<accession>A0A3R7NVG5</accession>
<keyword evidence="3" id="KW-1185">Reference proteome</keyword>
<dbReference type="SUPFAM" id="SSF52047">
    <property type="entry name" value="RNI-like"/>
    <property type="match status" value="1"/>
</dbReference>
<dbReference type="InterPro" id="IPR032675">
    <property type="entry name" value="LRR_dom_sf"/>
</dbReference>
<protein>
    <submittedName>
        <fullName evidence="2">Uncharacterized protein</fullName>
    </submittedName>
</protein>